<comment type="caution">
    <text evidence="1">The sequence shown here is derived from an EMBL/GenBank/DDBJ whole genome shotgun (WGS) entry which is preliminary data.</text>
</comment>
<sequence length="170" mass="17868">MKRHTVRTSAAAVMTAIALGLAAPAASASEDPHAEVKTSVAVTADADSLTAEADSLLTPSEARDVLASPKLRAELTYGAILDLQAVVDGSASTEQQRSGTSAAAAAIWKAAKKAVENNAIAQNASASEAYTRFINWINSLPEKSTAKIVWDTANDEPRLEVWEDTDEQTD</sequence>
<accession>A0ACC6Q8E1</accession>
<gene>
    <name evidence="1" type="ORF">WKI67_41640</name>
</gene>
<organism evidence="1 2">
    <name type="scientific">Streptomyces achmelvichensis</name>
    <dbReference type="NCBI Taxonomy" id="3134111"/>
    <lineage>
        <taxon>Bacteria</taxon>
        <taxon>Bacillati</taxon>
        <taxon>Actinomycetota</taxon>
        <taxon>Actinomycetes</taxon>
        <taxon>Kitasatosporales</taxon>
        <taxon>Streptomycetaceae</taxon>
        <taxon>Streptomyces</taxon>
    </lineage>
</organism>
<evidence type="ECO:0000313" key="2">
    <source>
        <dbReference type="Proteomes" id="UP001377168"/>
    </source>
</evidence>
<protein>
    <submittedName>
        <fullName evidence="1">Uncharacterized protein</fullName>
    </submittedName>
</protein>
<proteinExistence type="predicted"/>
<evidence type="ECO:0000313" key="1">
    <source>
        <dbReference type="EMBL" id="MEJ8639836.1"/>
    </source>
</evidence>
<reference evidence="1" key="1">
    <citation type="submission" date="2024-03" db="EMBL/GenBank/DDBJ databases">
        <title>Novel Streptomyces species of biotechnological and ecological value are a feature of Machair soil.</title>
        <authorList>
            <person name="Prole J.R."/>
            <person name="Goodfellow M."/>
            <person name="Allenby N."/>
            <person name="Ward A.C."/>
        </authorList>
    </citation>
    <scope>NUCLEOTIDE SEQUENCE</scope>
    <source>
        <strain evidence="1">MS2.AVA.5</strain>
    </source>
</reference>
<name>A0ACC6Q8E1_9ACTN</name>
<dbReference type="EMBL" id="JBBKAJ010000023">
    <property type="protein sequence ID" value="MEJ8639836.1"/>
    <property type="molecule type" value="Genomic_DNA"/>
</dbReference>
<dbReference type="Proteomes" id="UP001377168">
    <property type="component" value="Unassembled WGS sequence"/>
</dbReference>
<keyword evidence="2" id="KW-1185">Reference proteome</keyword>